<keyword evidence="6" id="KW-0812">Transmembrane</keyword>
<dbReference type="Gene3D" id="3.30.40.10">
    <property type="entry name" value="Zinc/RING finger domain, C3HC4 (zinc finger)"/>
    <property type="match status" value="1"/>
</dbReference>
<keyword evidence="11" id="KW-0862">Zinc</keyword>
<dbReference type="AlphaFoldDB" id="A0A4T0FSA8"/>
<evidence type="ECO:0000256" key="11">
    <source>
        <dbReference type="ARBA" id="ARBA00022833"/>
    </source>
</evidence>
<keyword evidence="12" id="KW-1133">Transmembrane helix</keyword>
<dbReference type="InterPro" id="IPR017907">
    <property type="entry name" value="Znf_RING_CS"/>
</dbReference>
<accession>A0A4T0FSA8</accession>
<keyword evidence="13" id="KW-0472">Membrane</keyword>
<dbReference type="GO" id="GO:0061630">
    <property type="term" value="F:ubiquitin protein ligase activity"/>
    <property type="evidence" value="ECO:0007669"/>
    <property type="project" value="UniProtKB-EC"/>
</dbReference>
<dbReference type="Pfam" id="PF01485">
    <property type="entry name" value="IBR"/>
    <property type="match status" value="1"/>
</dbReference>
<proteinExistence type="inferred from homology"/>
<evidence type="ECO:0000256" key="4">
    <source>
        <dbReference type="ARBA" id="ARBA00012251"/>
    </source>
</evidence>
<dbReference type="FunFam" id="3.30.40.10:FF:000051">
    <property type="entry name" value="RBR-type E3 ubiquitin transferase"/>
    <property type="match status" value="1"/>
</dbReference>
<gene>
    <name evidence="18" type="ORF">E3P99_01091</name>
</gene>
<keyword evidence="5" id="KW-0808">Transferase</keyword>
<reference evidence="18 19" key="1">
    <citation type="submission" date="2019-03" db="EMBL/GenBank/DDBJ databases">
        <title>Sequencing 23 genomes of Wallemia ichthyophaga.</title>
        <authorList>
            <person name="Gostincar C."/>
        </authorList>
    </citation>
    <scope>NUCLEOTIDE SEQUENCE [LARGE SCALE GENOMIC DNA]</scope>
    <source>
        <strain evidence="18 19">EXF-5753</strain>
    </source>
</reference>
<name>A0A4T0FSA8_9BASI</name>
<dbReference type="Gene3D" id="1.20.120.1750">
    <property type="match status" value="1"/>
</dbReference>
<keyword evidence="7" id="KW-0479">Metal-binding</keyword>
<evidence type="ECO:0000256" key="2">
    <source>
        <dbReference type="ARBA" id="ARBA00004167"/>
    </source>
</evidence>
<dbReference type="PROSITE" id="PS00518">
    <property type="entry name" value="ZF_RING_1"/>
    <property type="match status" value="1"/>
</dbReference>
<dbReference type="CDD" id="cd20341">
    <property type="entry name" value="BRcat_RBR_RNF14"/>
    <property type="match status" value="1"/>
</dbReference>
<dbReference type="InterPro" id="IPR031127">
    <property type="entry name" value="E3_UB_ligase_RBR"/>
</dbReference>
<keyword evidence="10" id="KW-0833">Ubl conjugation pathway</keyword>
<dbReference type="SUPFAM" id="SSF57850">
    <property type="entry name" value="RING/U-box"/>
    <property type="match status" value="3"/>
</dbReference>
<keyword evidence="8" id="KW-0677">Repeat</keyword>
<dbReference type="Pfam" id="PF26200">
    <property type="entry name" value="Rcat_RNF216"/>
    <property type="match status" value="1"/>
</dbReference>
<dbReference type="PROSITE" id="PS51873">
    <property type="entry name" value="TRIAD"/>
    <property type="match status" value="1"/>
</dbReference>
<organism evidence="18 19">
    <name type="scientific">Wallemia hederae</name>
    <dbReference type="NCBI Taxonomy" id="1540922"/>
    <lineage>
        <taxon>Eukaryota</taxon>
        <taxon>Fungi</taxon>
        <taxon>Dikarya</taxon>
        <taxon>Basidiomycota</taxon>
        <taxon>Wallemiomycotina</taxon>
        <taxon>Wallemiomycetes</taxon>
        <taxon>Wallemiales</taxon>
        <taxon>Wallemiaceae</taxon>
        <taxon>Wallemia</taxon>
    </lineage>
</organism>
<protein>
    <recommendedName>
        <fullName evidence="4">RBR-type E3 ubiquitin transferase</fullName>
        <ecNumber evidence="4">2.3.2.31</ecNumber>
    </recommendedName>
</protein>
<dbReference type="InterPro" id="IPR044066">
    <property type="entry name" value="TRIAD_supradom"/>
</dbReference>
<evidence type="ECO:0000256" key="3">
    <source>
        <dbReference type="ARBA" id="ARBA00004906"/>
    </source>
</evidence>
<dbReference type="GO" id="GO:0008270">
    <property type="term" value="F:zinc ion binding"/>
    <property type="evidence" value="ECO:0007669"/>
    <property type="project" value="UniProtKB-KW"/>
</dbReference>
<evidence type="ECO:0000256" key="7">
    <source>
        <dbReference type="ARBA" id="ARBA00022723"/>
    </source>
</evidence>
<feature type="domain" description="RING-type" evidence="17">
    <location>
        <begin position="154"/>
        <end position="405"/>
    </location>
</feature>
<evidence type="ECO:0000256" key="15">
    <source>
        <dbReference type="PROSITE-ProRule" id="PRU00175"/>
    </source>
</evidence>
<dbReference type="GO" id="GO:0016567">
    <property type="term" value="P:protein ubiquitination"/>
    <property type="evidence" value="ECO:0007669"/>
    <property type="project" value="InterPro"/>
</dbReference>
<dbReference type="SMART" id="SM00184">
    <property type="entry name" value="RING"/>
    <property type="match status" value="2"/>
</dbReference>
<feature type="domain" description="RING-type" evidence="16">
    <location>
        <begin position="158"/>
        <end position="202"/>
    </location>
</feature>
<evidence type="ECO:0000259" key="16">
    <source>
        <dbReference type="PROSITE" id="PS50089"/>
    </source>
</evidence>
<dbReference type="InterPro" id="IPR047548">
    <property type="entry name" value="Rcat_RBR_RNF14"/>
</dbReference>
<comment type="catalytic activity">
    <reaction evidence="1">
        <text>[E2 ubiquitin-conjugating enzyme]-S-ubiquitinyl-L-cysteine + [acceptor protein]-L-lysine = [E2 ubiquitin-conjugating enzyme]-L-cysteine + [acceptor protein]-N(6)-ubiquitinyl-L-lysine.</text>
        <dbReference type="EC" id="2.3.2.31"/>
    </reaction>
</comment>
<keyword evidence="9 15" id="KW-0863">Zinc-finger</keyword>
<dbReference type="GO" id="GO:0005737">
    <property type="term" value="C:cytoplasm"/>
    <property type="evidence" value="ECO:0007669"/>
    <property type="project" value="UniProtKB-ARBA"/>
</dbReference>
<dbReference type="EC" id="2.3.2.31" evidence="4"/>
<dbReference type="SMART" id="SM00647">
    <property type="entry name" value="IBR"/>
    <property type="match status" value="2"/>
</dbReference>
<sequence>MPSQELLDEIEIVNAVYGDGSAVYKEEDVQVELSASISVDGPLTVRSGDDTETVTLTVTQLPPITVLFDVDTTLHLLAVDAVASVTEIADVVRRVLEAPTGEEEEETELMRVMNALHTALPAELVVQGNDTLSNVLTKLHHHNKVHERETFNQTSYDCLICLGRRKGEMCVQMSCAHVFCKICIADMMRLHINEGSIDSLRCASAGCSEPFTESAIEEVVGEELARRYAYLYHKQVAEKDPRTVHCPLCQTAVMRPTENTGESDEGAQRLRVCSQCGFTFCCYCRKTYHGPVSPCPVSTTHQFVRAYAAAPEHSTERLNLERRYGRKYLQRLLHEFVEAESNRLVIERTSQACPNCQVRTEKISGCNHMSCRCGFHFCYLCGGKLSPQNPYPHFNTPGTHCFQRLFDGVIQTRDDDDNDDLVIVNGNRNGNDDDDEGFEIQLAIMQIAEEHL</sequence>
<evidence type="ECO:0000256" key="12">
    <source>
        <dbReference type="ARBA" id="ARBA00022989"/>
    </source>
</evidence>
<dbReference type="InterPro" id="IPR013083">
    <property type="entry name" value="Znf_RING/FYVE/PHD"/>
</dbReference>
<comment type="subcellular location">
    <subcellularLocation>
        <location evidence="2">Membrane</location>
        <topology evidence="2">Single-pass membrane protein</topology>
    </subcellularLocation>
</comment>
<dbReference type="PANTHER" id="PTHR11685">
    <property type="entry name" value="RBR FAMILY RING FINGER AND IBR DOMAIN-CONTAINING"/>
    <property type="match status" value="1"/>
</dbReference>
<comment type="caution">
    <text evidence="18">The sequence shown here is derived from an EMBL/GenBank/DDBJ whole genome shotgun (WGS) entry which is preliminary data.</text>
</comment>
<evidence type="ECO:0000256" key="9">
    <source>
        <dbReference type="ARBA" id="ARBA00022771"/>
    </source>
</evidence>
<dbReference type="InterPro" id="IPR002867">
    <property type="entry name" value="IBR_dom"/>
</dbReference>
<dbReference type="Proteomes" id="UP000310189">
    <property type="component" value="Unassembled WGS sequence"/>
</dbReference>
<evidence type="ECO:0000256" key="13">
    <source>
        <dbReference type="ARBA" id="ARBA00023136"/>
    </source>
</evidence>
<evidence type="ECO:0000256" key="5">
    <source>
        <dbReference type="ARBA" id="ARBA00022679"/>
    </source>
</evidence>
<dbReference type="InterPro" id="IPR001841">
    <property type="entry name" value="Znf_RING"/>
</dbReference>
<dbReference type="EMBL" id="SPNW01000012">
    <property type="protein sequence ID" value="TIA91449.1"/>
    <property type="molecule type" value="Genomic_DNA"/>
</dbReference>
<dbReference type="OrthoDB" id="1431934at2759"/>
<keyword evidence="19" id="KW-1185">Reference proteome</keyword>
<evidence type="ECO:0000256" key="10">
    <source>
        <dbReference type="ARBA" id="ARBA00022786"/>
    </source>
</evidence>
<dbReference type="GO" id="GO:0031090">
    <property type="term" value="C:organelle membrane"/>
    <property type="evidence" value="ECO:0007669"/>
    <property type="project" value="UniProtKB-ARBA"/>
</dbReference>
<dbReference type="CDD" id="cd20354">
    <property type="entry name" value="Rcat_RBR_RNF14"/>
    <property type="match status" value="1"/>
</dbReference>
<comment type="pathway">
    <text evidence="3">Protein modification; protein ubiquitination.</text>
</comment>
<evidence type="ECO:0000259" key="17">
    <source>
        <dbReference type="PROSITE" id="PS51873"/>
    </source>
</evidence>
<evidence type="ECO:0000256" key="6">
    <source>
        <dbReference type="ARBA" id="ARBA00022692"/>
    </source>
</evidence>
<comment type="similarity">
    <text evidence="14">Belongs to the RBR family. RNF14 subfamily.</text>
</comment>
<evidence type="ECO:0000313" key="19">
    <source>
        <dbReference type="Proteomes" id="UP000310189"/>
    </source>
</evidence>
<evidence type="ECO:0000256" key="14">
    <source>
        <dbReference type="ARBA" id="ARBA00044508"/>
    </source>
</evidence>
<evidence type="ECO:0000313" key="18">
    <source>
        <dbReference type="EMBL" id="TIA91449.1"/>
    </source>
</evidence>
<dbReference type="PROSITE" id="PS50089">
    <property type="entry name" value="ZF_RING_2"/>
    <property type="match status" value="1"/>
</dbReference>
<evidence type="ECO:0000256" key="1">
    <source>
        <dbReference type="ARBA" id="ARBA00001798"/>
    </source>
</evidence>
<evidence type="ECO:0000256" key="8">
    <source>
        <dbReference type="ARBA" id="ARBA00022737"/>
    </source>
</evidence>